<dbReference type="Proteomes" id="UP000054279">
    <property type="component" value="Unassembled WGS sequence"/>
</dbReference>
<keyword evidence="1" id="KW-1133">Transmembrane helix</keyword>
<protein>
    <submittedName>
        <fullName evidence="2">Uncharacterized protein</fullName>
    </submittedName>
</protein>
<feature type="transmembrane region" description="Helical" evidence="1">
    <location>
        <begin position="18"/>
        <end position="37"/>
    </location>
</feature>
<evidence type="ECO:0000256" key="1">
    <source>
        <dbReference type="SAM" id="Phobius"/>
    </source>
</evidence>
<dbReference type="AlphaFoldDB" id="A0A0C9TJC9"/>
<keyword evidence="1" id="KW-0472">Membrane</keyword>
<organism evidence="2 3">
    <name type="scientific">Sphaerobolus stellatus (strain SS14)</name>
    <dbReference type="NCBI Taxonomy" id="990650"/>
    <lineage>
        <taxon>Eukaryota</taxon>
        <taxon>Fungi</taxon>
        <taxon>Dikarya</taxon>
        <taxon>Basidiomycota</taxon>
        <taxon>Agaricomycotina</taxon>
        <taxon>Agaricomycetes</taxon>
        <taxon>Phallomycetidae</taxon>
        <taxon>Geastrales</taxon>
        <taxon>Sphaerobolaceae</taxon>
        <taxon>Sphaerobolus</taxon>
    </lineage>
</organism>
<feature type="transmembrane region" description="Helical" evidence="1">
    <location>
        <begin position="57"/>
        <end position="79"/>
    </location>
</feature>
<name>A0A0C9TJC9_SPHS4</name>
<keyword evidence="1" id="KW-0812">Transmembrane</keyword>
<evidence type="ECO:0000313" key="2">
    <source>
        <dbReference type="EMBL" id="KIJ29733.1"/>
    </source>
</evidence>
<keyword evidence="3" id="KW-1185">Reference proteome</keyword>
<reference evidence="2 3" key="1">
    <citation type="submission" date="2014-06" db="EMBL/GenBank/DDBJ databases">
        <title>Evolutionary Origins and Diversification of the Mycorrhizal Mutualists.</title>
        <authorList>
            <consortium name="DOE Joint Genome Institute"/>
            <consortium name="Mycorrhizal Genomics Consortium"/>
            <person name="Kohler A."/>
            <person name="Kuo A."/>
            <person name="Nagy L.G."/>
            <person name="Floudas D."/>
            <person name="Copeland A."/>
            <person name="Barry K.W."/>
            <person name="Cichocki N."/>
            <person name="Veneault-Fourrey C."/>
            <person name="LaButti K."/>
            <person name="Lindquist E.A."/>
            <person name="Lipzen A."/>
            <person name="Lundell T."/>
            <person name="Morin E."/>
            <person name="Murat C."/>
            <person name="Riley R."/>
            <person name="Ohm R."/>
            <person name="Sun H."/>
            <person name="Tunlid A."/>
            <person name="Henrissat B."/>
            <person name="Grigoriev I.V."/>
            <person name="Hibbett D.S."/>
            <person name="Martin F."/>
        </authorList>
    </citation>
    <scope>NUCLEOTIDE SEQUENCE [LARGE SCALE GENOMIC DNA]</scope>
    <source>
        <strain evidence="2 3">SS14</strain>
    </source>
</reference>
<dbReference type="EMBL" id="KN837277">
    <property type="protein sequence ID" value="KIJ29733.1"/>
    <property type="molecule type" value="Genomic_DNA"/>
</dbReference>
<gene>
    <name evidence="2" type="ORF">M422DRAFT_268867</name>
</gene>
<proteinExistence type="predicted"/>
<evidence type="ECO:0000313" key="3">
    <source>
        <dbReference type="Proteomes" id="UP000054279"/>
    </source>
</evidence>
<dbReference type="HOGENOM" id="CLU_2361078_0_0_1"/>
<accession>A0A0C9TJC9</accession>
<sequence length="96" mass="10670">MAIHASECLRLVTTLSRIATILLETLVAMVTSLGGWVQHRQLKLLRVTTGEGSFTELVLQGVLRFLVICLWFLASVIVVKYEKPIIVSIDLGYQNA</sequence>